<dbReference type="InterPro" id="IPR038324">
    <property type="entry name" value="Rpb4/RPC9_sf"/>
</dbReference>
<dbReference type="AlphaFoldDB" id="A0A0C3BP74"/>
<comment type="subcellular location">
    <subcellularLocation>
        <location evidence="1">Nucleus</location>
    </subcellularLocation>
</comment>
<reference evidence="6" key="2">
    <citation type="submission" date="2015-01" db="EMBL/GenBank/DDBJ databases">
        <title>Evolutionary Origins and Diversification of the Mycorrhizal Mutualists.</title>
        <authorList>
            <consortium name="DOE Joint Genome Institute"/>
            <consortium name="Mycorrhizal Genomics Consortium"/>
            <person name="Kohler A."/>
            <person name="Kuo A."/>
            <person name="Nagy L.G."/>
            <person name="Floudas D."/>
            <person name="Copeland A."/>
            <person name="Barry K.W."/>
            <person name="Cichocki N."/>
            <person name="Veneault-Fourrey C."/>
            <person name="LaButti K."/>
            <person name="Lindquist E.A."/>
            <person name="Lipzen A."/>
            <person name="Lundell T."/>
            <person name="Morin E."/>
            <person name="Murat C."/>
            <person name="Riley R."/>
            <person name="Ohm R."/>
            <person name="Sun H."/>
            <person name="Tunlid A."/>
            <person name="Henrissat B."/>
            <person name="Grigoriev I.V."/>
            <person name="Hibbett D.S."/>
            <person name="Martin F."/>
        </authorList>
    </citation>
    <scope>NUCLEOTIDE SEQUENCE [LARGE SCALE GENOMIC DNA]</scope>
    <source>
        <strain evidence="6">MAFF 305830</strain>
    </source>
</reference>
<dbReference type="GO" id="GO:0030880">
    <property type="term" value="C:RNA polymerase complex"/>
    <property type="evidence" value="ECO:0007669"/>
    <property type="project" value="InterPro"/>
</dbReference>
<dbReference type="GO" id="GO:0005634">
    <property type="term" value="C:nucleus"/>
    <property type="evidence" value="ECO:0007669"/>
    <property type="project" value="UniProtKB-SubCell"/>
</dbReference>
<dbReference type="HOGENOM" id="CLU_110332_2_0_1"/>
<evidence type="ECO:0000256" key="3">
    <source>
        <dbReference type="ARBA" id="ARBA00025724"/>
    </source>
</evidence>
<evidence type="ECO:0000256" key="2">
    <source>
        <dbReference type="ARBA" id="ARBA00023242"/>
    </source>
</evidence>
<dbReference type="PANTHER" id="PTHR21297">
    <property type="entry name" value="DNA-DIRECTED RNA POLYMERASE II"/>
    <property type="match status" value="1"/>
</dbReference>
<dbReference type="Pfam" id="PF03874">
    <property type="entry name" value="RNA_pol_Rpb4"/>
    <property type="match status" value="1"/>
</dbReference>
<accession>A0A0C3BP74</accession>
<keyword evidence="2" id="KW-0539">Nucleus</keyword>
<evidence type="ECO:0000313" key="5">
    <source>
        <dbReference type="EMBL" id="KIM33904.1"/>
    </source>
</evidence>
<protein>
    <recommendedName>
        <fullName evidence="4">RNA polymerase Rpb4/RPC9 core domain-containing protein</fullName>
    </recommendedName>
</protein>
<reference evidence="5 6" key="1">
    <citation type="submission" date="2014-04" db="EMBL/GenBank/DDBJ databases">
        <authorList>
            <consortium name="DOE Joint Genome Institute"/>
            <person name="Kuo A."/>
            <person name="Zuccaro A."/>
            <person name="Kohler A."/>
            <person name="Nagy L.G."/>
            <person name="Floudas D."/>
            <person name="Copeland A."/>
            <person name="Barry K.W."/>
            <person name="Cichocki N."/>
            <person name="Veneault-Fourrey C."/>
            <person name="LaButti K."/>
            <person name="Lindquist E.A."/>
            <person name="Lipzen A."/>
            <person name="Lundell T."/>
            <person name="Morin E."/>
            <person name="Murat C."/>
            <person name="Sun H."/>
            <person name="Tunlid A."/>
            <person name="Henrissat B."/>
            <person name="Grigoriev I.V."/>
            <person name="Hibbett D.S."/>
            <person name="Martin F."/>
            <person name="Nordberg H.P."/>
            <person name="Cantor M.N."/>
            <person name="Hua S.X."/>
        </authorList>
    </citation>
    <scope>NUCLEOTIDE SEQUENCE [LARGE SCALE GENOMIC DNA]</scope>
    <source>
        <strain evidence="5 6">MAFF 305830</strain>
    </source>
</reference>
<dbReference type="InterPro" id="IPR006590">
    <property type="entry name" value="RNA_pol_Rpb4/RPC9_core"/>
</dbReference>
<proteinExistence type="inferred from homology"/>
<sequence length="135" mass="15196">MTARLGRRTHLEEEDASTLKLGVEFNNAGCLLISEVKILLKEKEGKQGVDGPVFNKTVEYVNMFSKFSTEDTIGLVRATLRRQANLTQFETAQLANLCPSTADEAKSIIPSLSKYEDDELQPLLDELQSMRRFQD</sequence>
<dbReference type="EMBL" id="KN824277">
    <property type="protein sequence ID" value="KIM33904.1"/>
    <property type="molecule type" value="Genomic_DNA"/>
</dbReference>
<feature type="domain" description="RNA polymerase Rpb4/RPC9 core" evidence="4">
    <location>
        <begin position="23"/>
        <end position="134"/>
    </location>
</feature>
<evidence type="ECO:0000259" key="4">
    <source>
        <dbReference type="SMART" id="SM00657"/>
    </source>
</evidence>
<comment type="similarity">
    <text evidence="3">Belongs to the eukaryotic RPB4 RNA polymerase subunit family.</text>
</comment>
<evidence type="ECO:0000313" key="6">
    <source>
        <dbReference type="Proteomes" id="UP000054097"/>
    </source>
</evidence>
<organism evidence="5 6">
    <name type="scientific">Serendipita vermifera MAFF 305830</name>
    <dbReference type="NCBI Taxonomy" id="933852"/>
    <lineage>
        <taxon>Eukaryota</taxon>
        <taxon>Fungi</taxon>
        <taxon>Dikarya</taxon>
        <taxon>Basidiomycota</taxon>
        <taxon>Agaricomycotina</taxon>
        <taxon>Agaricomycetes</taxon>
        <taxon>Sebacinales</taxon>
        <taxon>Serendipitaceae</taxon>
        <taxon>Serendipita</taxon>
    </lineage>
</organism>
<keyword evidence="6" id="KW-1185">Reference proteome</keyword>
<dbReference type="SUPFAM" id="SSF47819">
    <property type="entry name" value="HRDC-like"/>
    <property type="match status" value="1"/>
</dbReference>
<dbReference type="Proteomes" id="UP000054097">
    <property type="component" value="Unassembled WGS sequence"/>
</dbReference>
<dbReference type="GO" id="GO:0006352">
    <property type="term" value="P:DNA-templated transcription initiation"/>
    <property type="evidence" value="ECO:0007669"/>
    <property type="project" value="InterPro"/>
</dbReference>
<dbReference type="SMART" id="SM00657">
    <property type="entry name" value="RPOL4c"/>
    <property type="match status" value="1"/>
</dbReference>
<name>A0A0C3BP74_SERVB</name>
<dbReference type="InterPro" id="IPR045222">
    <property type="entry name" value="Rpb4-like"/>
</dbReference>
<dbReference type="Gene3D" id="1.20.1250.40">
    <property type="match status" value="1"/>
</dbReference>
<dbReference type="InterPro" id="IPR005574">
    <property type="entry name" value="Rpb4/RPC9"/>
</dbReference>
<dbReference type="InterPro" id="IPR010997">
    <property type="entry name" value="HRDC-like_sf"/>
</dbReference>
<gene>
    <name evidence="5" type="ORF">M408DRAFT_325472</name>
</gene>
<dbReference type="STRING" id="933852.A0A0C3BP74"/>
<evidence type="ECO:0000256" key="1">
    <source>
        <dbReference type="ARBA" id="ARBA00004123"/>
    </source>
</evidence>
<dbReference type="OrthoDB" id="2186918at2759"/>
<dbReference type="GO" id="GO:0000166">
    <property type="term" value="F:nucleotide binding"/>
    <property type="evidence" value="ECO:0007669"/>
    <property type="project" value="InterPro"/>
</dbReference>